<dbReference type="PANTHER" id="PTHR13696:SF52">
    <property type="entry name" value="PARA FAMILY PROTEIN CT_582"/>
    <property type="match status" value="1"/>
</dbReference>
<name>A0A2T1GBU5_9CYAN</name>
<evidence type="ECO:0000313" key="3">
    <source>
        <dbReference type="Proteomes" id="UP000238937"/>
    </source>
</evidence>
<dbReference type="SUPFAM" id="SSF52540">
    <property type="entry name" value="P-loop containing nucleoside triphosphate hydrolases"/>
    <property type="match status" value="1"/>
</dbReference>
<dbReference type="AlphaFoldDB" id="A0A2T1GBU5"/>
<accession>A0A2T1GBU5</accession>
<proteinExistence type="predicted"/>
<keyword evidence="3" id="KW-1185">Reference proteome</keyword>
<dbReference type="CDD" id="cd02042">
    <property type="entry name" value="ParAB_family"/>
    <property type="match status" value="1"/>
</dbReference>
<dbReference type="InterPro" id="IPR027417">
    <property type="entry name" value="P-loop_NTPase"/>
</dbReference>
<dbReference type="InterPro" id="IPR025669">
    <property type="entry name" value="AAA_dom"/>
</dbReference>
<protein>
    <submittedName>
        <fullName evidence="2">ParA family protein</fullName>
    </submittedName>
</protein>
<evidence type="ECO:0000313" key="2">
    <source>
        <dbReference type="EMBL" id="PSB54806.1"/>
    </source>
</evidence>
<evidence type="ECO:0000259" key="1">
    <source>
        <dbReference type="Pfam" id="PF13614"/>
    </source>
</evidence>
<dbReference type="Gene3D" id="3.40.50.300">
    <property type="entry name" value="P-loop containing nucleotide triphosphate hydrolases"/>
    <property type="match status" value="1"/>
</dbReference>
<dbReference type="PANTHER" id="PTHR13696">
    <property type="entry name" value="P-LOOP CONTAINING NUCLEOSIDE TRIPHOSPHATE HYDROLASE"/>
    <property type="match status" value="1"/>
</dbReference>
<dbReference type="InterPro" id="IPR050678">
    <property type="entry name" value="DNA_Partitioning_ATPase"/>
</dbReference>
<sequence length="216" mass="23523">MIAGLMIYNCGSLHLSFGLGVEGLEPTAYQWLTSPTRNTPTATNLQHLAVLPGDIKMFRLGSSNEDIFASPLKGLIPLKYQVVLMDCPPGLGVASVQAILNSDRVLVPTLCEPAALKGLSEAIDLIRGENQNLPIDVLRNRYKPRLVLTRESDDLLISSAQDLNYRLLHTTIPDNIQVAESIASQQPVTIYASKSPGAVAYRSLGKELMKIWGLKS</sequence>
<comment type="caution">
    <text evidence="2">The sequence shown here is derived from an EMBL/GenBank/DDBJ whole genome shotgun (WGS) entry which is preliminary data.</text>
</comment>
<dbReference type="EMBL" id="PVWO01000232">
    <property type="protein sequence ID" value="PSB54806.1"/>
    <property type="molecule type" value="Genomic_DNA"/>
</dbReference>
<dbReference type="Proteomes" id="UP000238937">
    <property type="component" value="Unassembled WGS sequence"/>
</dbReference>
<feature type="domain" description="AAA" evidence="1">
    <location>
        <begin position="63"/>
        <end position="127"/>
    </location>
</feature>
<organism evidence="2 3">
    <name type="scientific">Chamaesiphon polymorphus CCALA 037</name>
    <dbReference type="NCBI Taxonomy" id="2107692"/>
    <lineage>
        <taxon>Bacteria</taxon>
        <taxon>Bacillati</taxon>
        <taxon>Cyanobacteriota</taxon>
        <taxon>Cyanophyceae</taxon>
        <taxon>Gomontiellales</taxon>
        <taxon>Chamaesiphonaceae</taxon>
        <taxon>Chamaesiphon</taxon>
    </lineage>
</organism>
<dbReference type="RefSeq" id="WP_106307354.1">
    <property type="nucleotide sequence ID" value="NZ_PVWO01000232.1"/>
</dbReference>
<dbReference type="Pfam" id="PF13614">
    <property type="entry name" value="AAA_31"/>
    <property type="match status" value="1"/>
</dbReference>
<reference evidence="2 3" key="1">
    <citation type="submission" date="2018-03" db="EMBL/GenBank/DDBJ databases">
        <title>The ancient ancestry and fast evolution of plastids.</title>
        <authorList>
            <person name="Moore K.R."/>
            <person name="Magnabosco C."/>
            <person name="Momper L."/>
            <person name="Gold D.A."/>
            <person name="Bosak T."/>
            <person name="Fournier G.P."/>
        </authorList>
    </citation>
    <scope>NUCLEOTIDE SEQUENCE [LARGE SCALE GENOMIC DNA]</scope>
    <source>
        <strain evidence="2 3">CCALA 037</strain>
    </source>
</reference>
<dbReference type="OrthoDB" id="479754at2"/>
<gene>
    <name evidence="2" type="ORF">C7B77_17075</name>
</gene>